<dbReference type="InterPro" id="IPR040853">
    <property type="entry name" value="RapA2_cadherin-like"/>
</dbReference>
<evidence type="ECO:0000259" key="1">
    <source>
        <dbReference type="Pfam" id="PF17803"/>
    </source>
</evidence>
<feature type="domain" description="RapA2 cadherin-like" evidence="1">
    <location>
        <begin position="1"/>
        <end position="58"/>
    </location>
</feature>
<dbReference type="InterPro" id="IPR013783">
    <property type="entry name" value="Ig-like_fold"/>
</dbReference>
<dbReference type="RefSeq" id="WP_205702503.1">
    <property type="nucleotide sequence ID" value="NZ_SACM01000015.1"/>
</dbReference>
<name>A0A3S2UQF7_9BURK</name>
<dbReference type="InterPro" id="IPR010221">
    <property type="entry name" value="VCBS_dom"/>
</dbReference>
<evidence type="ECO:0000313" key="3">
    <source>
        <dbReference type="EMBL" id="RVT81902.1"/>
    </source>
</evidence>
<dbReference type="AlphaFoldDB" id="A0A3S2UQF7"/>
<evidence type="ECO:0000313" key="4">
    <source>
        <dbReference type="Proteomes" id="UP000288587"/>
    </source>
</evidence>
<dbReference type="NCBIfam" id="TIGR01965">
    <property type="entry name" value="VCBS_repeat"/>
    <property type="match status" value="1"/>
</dbReference>
<sequence length="84" mass="8320">DAAVVTGVATGSVTEDGTVLASGTLIVSDVDSATTVVPGSVAGTYGDFTINAAGQWTYTLRNGAANVQALTSADHPVESFTVTT</sequence>
<keyword evidence="4" id="KW-1185">Reference proteome</keyword>
<reference evidence="3 4" key="1">
    <citation type="submission" date="2019-01" db="EMBL/GenBank/DDBJ databases">
        <authorList>
            <person name="Chen W.-M."/>
        </authorList>
    </citation>
    <scope>NUCLEOTIDE SEQUENCE [LARGE SCALE GENOMIC DNA]</scope>
    <source>
        <strain evidence="3 4">CCP-18</strain>
    </source>
</reference>
<dbReference type="Pfam" id="PF17803">
    <property type="entry name" value="Cadherin_4"/>
    <property type="match status" value="1"/>
</dbReference>
<dbReference type="EMBL" id="SACM01000016">
    <property type="protein sequence ID" value="RVT81900.1"/>
    <property type="molecule type" value="Genomic_DNA"/>
</dbReference>
<comment type="caution">
    <text evidence="3">The sequence shown here is derived from an EMBL/GenBank/DDBJ whole genome shotgun (WGS) entry which is preliminary data.</text>
</comment>
<dbReference type="EMBL" id="SACM01000015">
    <property type="protein sequence ID" value="RVT81902.1"/>
    <property type="molecule type" value="Genomic_DNA"/>
</dbReference>
<evidence type="ECO:0000313" key="2">
    <source>
        <dbReference type="EMBL" id="RVT81900.1"/>
    </source>
</evidence>
<accession>A0A3S2UQF7</accession>
<protein>
    <recommendedName>
        <fullName evidence="1">RapA2 cadherin-like domain-containing protein</fullName>
    </recommendedName>
</protein>
<gene>
    <name evidence="3" type="ORF">EOD73_17505</name>
    <name evidence="2" type="ORF">EOD73_17510</name>
</gene>
<feature type="non-terminal residue" evidence="3">
    <location>
        <position position="84"/>
    </location>
</feature>
<dbReference type="Proteomes" id="UP000288587">
    <property type="component" value="Unassembled WGS sequence"/>
</dbReference>
<dbReference type="Gene3D" id="2.60.40.10">
    <property type="entry name" value="Immunoglobulins"/>
    <property type="match status" value="1"/>
</dbReference>
<feature type="non-terminal residue" evidence="3">
    <location>
        <position position="1"/>
    </location>
</feature>
<organism evidence="3 4">
    <name type="scientific">Inhella crocodyli</name>
    <dbReference type="NCBI Taxonomy" id="2499851"/>
    <lineage>
        <taxon>Bacteria</taxon>
        <taxon>Pseudomonadati</taxon>
        <taxon>Pseudomonadota</taxon>
        <taxon>Betaproteobacteria</taxon>
        <taxon>Burkholderiales</taxon>
        <taxon>Sphaerotilaceae</taxon>
        <taxon>Inhella</taxon>
    </lineage>
</organism>
<proteinExistence type="predicted"/>